<sequence length="37" mass="4189">MENINKQSEEDVQAAIDFAENSSIPEPESLYEDVFAE</sequence>
<name>A0A091BX12_9ENTE</name>
<reference evidence="2 3" key="1">
    <citation type="submission" date="2014-08" db="EMBL/GenBank/DDBJ databases">
        <title>Genome sequence of Tetragenococcus muriaticus.</title>
        <authorList>
            <person name="Chuea-nongthon C."/>
            <person name="Rodtong S."/>
            <person name="Yongsawatdigul J."/>
            <person name="Steele J.L."/>
            <person name="Liu X.-y."/>
            <person name="Speers J."/>
            <person name="Glasner J.D."/>
            <person name="Neeno-Eckwall E.C."/>
        </authorList>
    </citation>
    <scope>NUCLEOTIDE SEQUENCE [LARGE SCALE GENOMIC DNA]</scope>
    <source>
        <strain evidence="2 3">PMC-11-5</strain>
    </source>
</reference>
<comment type="caution">
    <text evidence="2">The sequence shown here is derived from an EMBL/GenBank/DDBJ whole genome shotgun (WGS) entry which is preliminary data.</text>
</comment>
<evidence type="ECO:0000313" key="3">
    <source>
        <dbReference type="Proteomes" id="UP000029380"/>
    </source>
</evidence>
<dbReference type="Proteomes" id="UP000029380">
    <property type="component" value="Unassembled WGS sequence"/>
</dbReference>
<feature type="region of interest" description="Disordered" evidence="1">
    <location>
        <begin position="1"/>
        <end position="37"/>
    </location>
</feature>
<dbReference type="EC" id="1.2.4.-" evidence="2"/>
<keyword evidence="2" id="KW-0560">Oxidoreductase</keyword>
<gene>
    <name evidence="2" type="ORF">TMUPMC115_2632</name>
</gene>
<dbReference type="EMBL" id="JPVU01000336">
    <property type="protein sequence ID" value="KFN88990.1"/>
    <property type="molecule type" value="Genomic_DNA"/>
</dbReference>
<protein>
    <submittedName>
        <fullName evidence="2">Acetoin dehydrogenase E1 component alpha-subunit</fullName>
        <ecNumber evidence="2">1.2.4.-</ecNumber>
    </submittedName>
</protein>
<dbReference type="AlphaFoldDB" id="A0A091BX12"/>
<dbReference type="GO" id="GO:0016491">
    <property type="term" value="F:oxidoreductase activity"/>
    <property type="evidence" value="ECO:0007669"/>
    <property type="project" value="UniProtKB-KW"/>
</dbReference>
<dbReference type="PATRIC" id="fig|1302649.3.peg.2604"/>
<accession>A0A091BX12</accession>
<evidence type="ECO:0000313" key="2">
    <source>
        <dbReference type="EMBL" id="KFN88990.1"/>
    </source>
</evidence>
<evidence type="ECO:0000256" key="1">
    <source>
        <dbReference type="SAM" id="MobiDB-lite"/>
    </source>
</evidence>
<proteinExistence type="predicted"/>
<organism evidence="2 3">
    <name type="scientific">Tetragenococcus muriaticus PMC-11-5</name>
    <dbReference type="NCBI Taxonomy" id="1302649"/>
    <lineage>
        <taxon>Bacteria</taxon>
        <taxon>Bacillati</taxon>
        <taxon>Bacillota</taxon>
        <taxon>Bacilli</taxon>
        <taxon>Lactobacillales</taxon>
        <taxon>Enterococcaceae</taxon>
        <taxon>Tetragenococcus</taxon>
    </lineage>
</organism>